<reference evidence="1 3" key="2">
    <citation type="journal article" date="2014" name="BMC Genomics">
        <title>An improved genome release (version Mt4.0) for the model legume Medicago truncatula.</title>
        <authorList>
            <person name="Tang H."/>
            <person name="Krishnakumar V."/>
            <person name="Bidwell S."/>
            <person name="Rosen B."/>
            <person name="Chan A."/>
            <person name="Zhou S."/>
            <person name="Gentzbittel L."/>
            <person name="Childs K.L."/>
            <person name="Yandell M."/>
            <person name="Gundlach H."/>
            <person name="Mayer K.F."/>
            <person name="Schwartz D.C."/>
            <person name="Town C.D."/>
        </authorList>
    </citation>
    <scope>GENOME REANNOTATION</scope>
    <source>
        <strain evidence="2 3">cv. Jemalong A17</strain>
    </source>
</reference>
<dbReference type="EMBL" id="CM001221">
    <property type="protein sequence ID" value="AES99418.1"/>
    <property type="molecule type" value="Genomic_DNA"/>
</dbReference>
<dbReference type="Proteomes" id="UP000002051">
    <property type="component" value="Chromosome 5"/>
</dbReference>
<dbReference type="EnsemblPlants" id="AES99418">
    <property type="protein sequence ID" value="AES99418"/>
    <property type="gene ID" value="MTR_5g080590"/>
</dbReference>
<keyword evidence="1" id="KW-0812">Transmembrane</keyword>
<sequence length="58" mass="6393">MGPLERSNLVGCQATPAVRTMILTYGVYTISVDLGLSLRWLIALDDRTVILMCVILLI</sequence>
<reference evidence="2" key="3">
    <citation type="submission" date="2015-04" db="UniProtKB">
        <authorList>
            <consortium name="EnsemblPlants"/>
        </authorList>
    </citation>
    <scope>IDENTIFICATION</scope>
    <source>
        <strain evidence="2">cv. Jemalong A17</strain>
    </source>
</reference>
<evidence type="ECO:0000313" key="1">
    <source>
        <dbReference type="EMBL" id="AES99418.1"/>
    </source>
</evidence>
<accession>G7KGU1</accession>
<dbReference type="HOGENOM" id="CLU_196284_0_0_1"/>
<evidence type="ECO:0000313" key="2">
    <source>
        <dbReference type="EnsemblPlants" id="AES99418"/>
    </source>
</evidence>
<reference evidence="1 3" key="1">
    <citation type="journal article" date="2011" name="Nature">
        <title>The Medicago genome provides insight into the evolution of rhizobial symbioses.</title>
        <authorList>
            <person name="Young N.D."/>
            <person name="Debelle F."/>
            <person name="Oldroyd G.E."/>
            <person name="Geurts R."/>
            <person name="Cannon S.B."/>
            <person name="Udvardi M.K."/>
            <person name="Benedito V.A."/>
            <person name="Mayer K.F."/>
            <person name="Gouzy J."/>
            <person name="Schoof H."/>
            <person name="Van de Peer Y."/>
            <person name="Proost S."/>
            <person name="Cook D.R."/>
            <person name="Meyers B.C."/>
            <person name="Spannagl M."/>
            <person name="Cheung F."/>
            <person name="De Mita S."/>
            <person name="Krishnakumar V."/>
            <person name="Gundlach H."/>
            <person name="Zhou S."/>
            <person name="Mudge J."/>
            <person name="Bharti A.K."/>
            <person name="Murray J.D."/>
            <person name="Naoumkina M.A."/>
            <person name="Rosen B."/>
            <person name="Silverstein K.A."/>
            <person name="Tang H."/>
            <person name="Rombauts S."/>
            <person name="Zhao P.X."/>
            <person name="Zhou P."/>
            <person name="Barbe V."/>
            <person name="Bardou P."/>
            <person name="Bechner M."/>
            <person name="Bellec A."/>
            <person name="Berger A."/>
            <person name="Berges H."/>
            <person name="Bidwell S."/>
            <person name="Bisseling T."/>
            <person name="Choisne N."/>
            <person name="Couloux A."/>
            <person name="Denny R."/>
            <person name="Deshpande S."/>
            <person name="Dai X."/>
            <person name="Doyle J.J."/>
            <person name="Dudez A.M."/>
            <person name="Farmer A.D."/>
            <person name="Fouteau S."/>
            <person name="Franken C."/>
            <person name="Gibelin C."/>
            <person name="Gish J."/>
            <person name="Goldstein S."/>
            <person name="Gonzalez A.J."/>
            <person name="Green P.J."/>
            <person name="Hallab A."/>
            <person name="Hartog M."/>
            <person name="Hua A."/>
            <person name="Humphray S.J."/>
            <person name="Jeong D.H."/>
            <person name="Jing Y."/>
            <person name="Jocker A."/>
            <person name="Kenton S.M."/>
            <person name="Kim D.J."/>
            <person name="Klee K."/>
            <person name="Lai H."/>
            <person name="Lang C."/>
            <person name="Lin S."/>
            <person name="Macmil S.L."/>
            <person name="Magdelenat G."/>
            <person name="Matthews L."/>
            <person name="McCorrison J."/>
            <person name="Monaghan E.L."/>
            <person name="Mun J.H."/>
            <person name="Najar F.Z."/>
            <person name="Nicholson C."/>
            <person name="Noirot C."/>
            <person name="O'Bleness M."/>
            <person name="Paule C.R."/>
            <person name="Poulain J."/>
            <person name="Prion F."/>
            <person name="Qin B."/>
            <person name="Qu C."/>
            <person name="Retzel E.F."/>
            <person name="Riddle C."/>
            <person name="Sallet E."/>
            <person name="Samain S."/>
            <person name="Samson N."/>
            <person name="Sanders I."/>
            <person name="Saurat O."/>
            <person name="Scarpelli C."/>
            <person name="Schiex T."/>
            <person name="Segurens B."/>
            <person name="Severin A.J."/>
            <person name="Sherrier D.J."/>
            <person name="Shi R."/>
            <person name="Sims S."/>
            <person name="Singer S.R."/>
            <person name="Sinharoy S."/>
            <person name="Sterck L."/>
            <person name="Viollet A."/>
            <person name="Wang B.B."/>
            <person name="Wang K."/>
            <person name="Wang M."/>
            <person name="Wang X."/>
            <person name="Warfsmann J."/>
            <person name="Weissenbach J."/>
            <person name="White D.D."/>
            <person name="White J.D."/>
            <person name="Wiley G.B."/>
            <person name="Wincker P."/>
            <person name="Xing Y."/>
            <person name="Yang L."/>
            <person name="Yao Z."/>
            <person name="Ying F."/>
            <person name="Zhai J."/>
            <person name="Zhou L."/>
            <person name="Zuber A."/>
            <person name="Denarie J."/>
            <person name="Dixon R.A."/>
            <person name="May G.D."/>
            <person name="Schwartz D.C."/>
            <person name="Rogers J."/>
            <person name="Quetier F."/>
            <person name="Town C.D."/>
            <person name="Roe B.A."/>
        </authorList>
    </citation>
    <scope>NUCLEOTIDE SEQUENCE [LARGE SCALE GENOMIC DNA]</scope>
    <source>
        <strain evidence="1">A17</strain>
        <strain evidence="2 3">cv. Jemalong A17</strain>
    </source>
</reference>
<dbReference type="AlphaFoldDB" id="G7KGU1"/>
<proteinExistence type="predicted"/>
<evidence type="ECO:0000313" key="3">
    <source>
        <dbReference type="Proteomes" id="UP000002051"/>
    </source>
</evidence>
<dbReference type="PaxDb" id="3880-AES99418"/>
<name>G7KGU1_MEDTR</name>
<protein>
    <submittedName>
        <fullName evidence="1">Transmembrane protein, putative</fullName>
    </submittedName>
</protein>
<gene>
    <name evidence="1" type="ordered locus">MTR_5g080590</name>
</gene>
<keyword evidence="1" id="KW-0472">Membrane</keyword>
<organism evidence="1 3">
    <name type="scientific">Medicago truncatula</name>
    <name type="common">Barrel medic</name>
    <name type="synonym">Medicago tribuloides</name>
    <dbReference type="NCBI Taxonomy" id="3880"/>
    <lineage>
        <taxon>Eukaryota</taxon>
        <taxon>Viridiplantae</taxon>
        <taxon>Streptophyta</taxon>
        <taxon>Embryophyta</taxon>
        <taxon>Tracheophyta</taxon>
        <taxon>Spermatophyta</taxon>
        <taxon>Magnoliopsida</taxon>
        <taxon>eudicotyledons</taxon>
        <taxon>Gunneridae</taxon>
        <taxon>Pentapetalae</taxon>
        <taxon>rosids</taxon>
        <taxon>fabids</taxon>
        <taxon>Fabales</taxon>
        <taxon>Fabaceae</taxon>
        <taxon>Papilionoideae</taxon>
        <taxon>50 kb inversion clade</taxon>
        <taxon>NPAAA clade</taxon>
        <taxon>Hologalegina</taxon>
        <taxon>IRL clade</taxon>
        <taxon>Trifolieae</taxon>
        <taxon>Medicago</taxon>
    </lineage>
</organism>
<keyword evidence="3" id="KW-1185">Reference proteome</keyword>